<feature type="binding site" evidence="6">
    <location>
        <position position="88"/>
    </location>
    <ligand>
        <name>a divalent metal cation</name>
        <dbReference type="ChEBI" id="CHEBI:60240"/>
    </ligand>
</feature>
<comment type="caution">
    <text evidence="10">The sequence shown here is derived from an EMBL/GenBank/DDBJ whole genome shotgun (WGS) entry which is preliminary data.</text>
</comment>
<dbReference type="InterPro" id="IPR001352">
    <property type="entry name" value="RNase_HII/HIII"/>
</dbReference>
<keyword evidence="2 6" id="KW-0540">Nuclease</keyword>
<dbReference type="CDD" id="cd07181">
    <property type="entry name" value="RNase_HII_eukaryota_like"/>
    <property type="match status" value="1"/>
</dbReference>
<sequence length="408" mass="45034">MQAPVKRLSETKLGANIAKKFKSQKDMPESQGALEEIPELEVRQGPGSSNYSQFLDEVLAAPREYRVGDSLNLLSEETKKKPCMLGIDEAGRGPVLGLRLFMVKFDVNIGPMVYACAVAALDSLDKLKKFGLADSKTLTEEQREKILGKLLGVPEDCAYVIHSISPVYITEKMLDICKTSLNVISHDAAINLIRRALDAGVNLQKVYVDTVGKPEPYKAKLKSLYPNLEIHVESKADATYAIVSAASIYAKVSRDRLISNWPKCELGDATADTPTGSGYPGDYCAFYEKLLYGSKGSKTFFRSMIVLDPATKKYLEACIDPIYGFPGIVRVSWATAINLIDKHCVAVSWPDDEENTKKKKAEKGGNKENDTREIASLFSSASRKAFNSNPGTRQRFFKDRGLVHVTEV</sequence>
<comment type="similarity">
    <text evidence="7">Belongs to the RNase HII family.</text>
</comment>
<dbReference type="PROSITE" id="PS51975">
    <property type="entry name" value="RNASE_H_2"/>
    <property type="match status" value="1"/>
</dbReference>
<dbReference type="InterPro" id="IPR012337">
    <property type="entry name" value="RNaseH-like_sf"/>
</dbReference>
<dbReference type="SUPFAM" id="SSF53098">
    <property type="entry name" value="Ribonuclease H-like"/>
    <property type="match status" value="1"/>
</dbReference>
<dbReference type="AlphaFoldDB" id="A0ABD2QL26"/>
<dbReference type="Gene3D" id="3.30.420.10">
    <property type="entry name" value="Ribonuclease H-like superfamily/Ribonuclease H"/>
    <property type="match status" value="1"/>
</dbReference>
<comment type="function">
    <text evidence="7">Endonuclease that specifically degrades the RNA of RNA-DNA hybrids.</text>
</comment>
<dbReference type="GO" id="GO:0006401">
    <property type="term" value="P:RNA catabolic process"/>
    <property type="evidence" value="ECO:0007669"/>
    <property type="project" value="UniProtKB-UniRule"/>
</dbReference>
<evidence type="ECO:0000313" key="11">
    <source>
        <dbReference type="Proteomes" id="UP001626550"/>
    </source>
</evidence>
<keyword evidence="11" id="KW-1185">Reference proteome</keyword>
<keyword evidence="4 6" id="KW-0255">Endonuclease</keyword>
<comment type="cofactor">
    <cofactor evidence="6">
        <name>Mn(2+)</name>
        <dbReference type="ChEBI" id="CHEBI:29035"/>
    </cofactor>
    <cofactor evidence="6">
        <name>Mg(2+)</name>
        <dbReference type="ChEBI" id="CHEBI:18420"/>
    </cofactor>
    <text evidence="6">Manganese or magnesium. Binds 1 divalent metal ion per monomer in the absence of substrate. May bind a second metal ion after substrate binding.</text>
</comment>
<evidence type="ECO:0000313" key="10">
    <source>
        <dbReference type="EMBL" id="KAL3320243.1"/>
    </source>
</evidence>
<reference evidence="10 11" key="1">
    <citation type="submission" date="2024-11" db="EMBL/GenBank/DDBJ databases">
        <title>Adaptive evolution of stress response genes in parasites aligns with host niche diversity.</title>
        <authorList>
            <person name="Hahn C."/>
            <person name="Resl P."/>
        </authorList>
    </citation>
    <scope>NUCLEOTIDE SEQUENCE [LARGE SCALE GENOMIC DNA]</scope>
    <source>
        <strain evidence="10">EGGRZ-B1_66</strain>
        <tissue evidence="10">Body</tissue>
    </source>
</reference>
<dbReference type="InterPro" id="IPR036397">
    <property type="entry name" value="RNaseH_sf"/>
</dbReference>
<evidence type="ECO:0000256" key="8">
    <source>
        <dbReference type="SAM" id="MobiDB-lite"/>
    </source>
</evidence>
<evidence type="ECO:0000256" key="5">
    <source>
        <dbReference type="ARBA" id="ARBA00022801"/>
    </source>
</evidence>
<gene>
    <name evidence="10" type="primary">RNASEH2A</name>
    <name evidence="10" type="ORF">Ciccas_001075</name>
</gene>
<dbReference type="Pfam" id="PF01351">
    <property type="entry name" value="RNase_HII"/>
    <property type="match status" value="1"/>
</dbReference>
<accession>A0ABD2QL26</accession>
<dbReference type="InterPro" id="IPR024567">
    <property type="entry name" value="RNase_HII/HIII_dom"/>
</dbReference>
<dbReference type="Proteomes" id="UP001626550">
    <property type="component" value="Unassembled WGS sequence"/>
</dbReference>
<evidence type="ECO:0000256" key="3">
    <source>
        <dbReference type="ARBA" id="ARBA00022723"/>
    </source>
</evidence>
<evidence type="ECO:0000259" key="9">
    <source>
        <dbReference type="PROSITE" id="PS51975"/>
    </source>
</evidence>
<dbReference type="EC" id="3.1.26.4" evidence="7"/>
<dbReference type="FunFam" id="3.30.420.10:FF:000016">
    <property type="entry name" value="Ribonuclease"/>
    <property type="match status" value="1"/>
</dbReference>
<name>A0ABD2QL26_9PLAT</name>
<dbReference type="Gene3D" id="1.10.10.460">
    <property type="entry name" value="Ribonuclease hii. Domain 2"/>
    <property type="match status" value="1"/>
</dbReference>
<dbReference type="GO" id="GO:0046872">
    <property type="term" value="F:metal ion binding"/>
    <property type="evidence" value="ECO:0007669"/>
    <property type="project" value="UniProtKB-KW"/>
</dbReference>
<dbReference type="InterPro" id="IPR023160">
    <property type="entry name" value="RNase_HII_hlx-loop-hlx_cap_dom"/>
</dbReference>
<comment type="catalytic activity">
    <reaction evidence="1 6 7">
        <text>Endonucleolytic cleavage to 5'-phosphomonoester.</text>
        <dbReference type="EC" id="3.1.26.4"/>
    </reaction>
</comment>
<evidence type="ECO:0000256" key="4">
    <source>
        <dbReference type="ARBA" id="ARBA00022759"/>
    </source>
</evidence>
<feature type="domain" description="RNase H type-2" evidence="9">
    <location>
        <begin position="82"/>
        <end position="317"/>
    </location>
</feature>
<dbReference type="PANTHER" id="PTHR10954:SF7">
    <property type="entry name" value="RIBONUCLEASE H2 SUBUNIT A"/>
    <property type="match status" value="1"/>
</dbReference>
<feature type="binding site" evidence="6">
    <location>
        <position position="209"/>
    </location>
    <ligand>
        <name>a divalent metal cation</name>
        <dbReference type="ChEBI" id="CHEBI:60240"/>
    </ligand>
</feature>
<proteinExistence type="inferred from homology"/>
<dbReference type="EMBL" id="JBJKFK010000066">
    <property type="protein sequence ID" value="KAL3320243.1"/>
    <property type="molecule type" value="Genomic_DNA"/>
</dbReference>
<evidence type="ECO:0000256" key="6">
    <source>
        <dbReference type="PROSITE-ProRule" id="PRU01319"/>
    </source>
</evidence>
<evidence type="ECO:0000256" key="1">
    <source>
        <dbReference type="ARBA" id="ARBA00000077"/>
    </source>
</evidence>
<evidence type="ECO:0000256" key="7">
    <source>
        <dbReference type="RuleBase" id="RU003515"/>
    </source>
</evidence>
<protein>
    <recommendedName>
        <fullName evidence="7">Ribonuclease</fullName>
        <ecNumber evidence="7">3.1.26.4</ecNumber>
    </recommendedName>
</protein>
<keyword evidence="3 6" id="KW-0479">Metal-binding</keyword>
<organism evidence="10 11">
    <name type="scientific">Cichlidogyrus casuarinus</name>
    <dbReference type="NCBI Taxonomy" id="1844966"/>
    <lineage>
        <taxon>Eukaryota</taxon>
        <taxon>Metazoa</taxon>
        <taxon>Spiralia</taxon>
        <taxon>Lophotrochozoa</taxon>
        <taxon>Platyhelminthes</taxon>
        <taxon>Monogenea</taxon>
        <taxon>Monopisthocotylea</taxon>
        <taxon>Dactylogyridea</taxon>
        <taxon>Ancyrocephalidae</taxon>
        <taxon>Cichlidogyrus</taxon>
    </lineage>
</organism>
<evidence type="ECO:0000256" key="2">
    <source>
        <dbReference type="ARBA" id="ARBA00022722"/>
    </source>
</evidence>
<dbReference type="GO" id="GO:0004523">
    <property type="term" value="F:RNA-DNA hybrid ribonuclease activity"/>
    <property type="evidence" value="ECO:0007669"/>
    <property type="project" value="UniProtKB-UniRule"/>
</dbReference>
<feature type="binding site" evidence="6">
    <location>
        <position position="89"/>
    </location>
    <ligand>
        <name>a divalent metal cation</name>
        <dbReference type="ChEBI" id="CHEBI:60240"/>
    </ligand>
</feature>
<feature type="region of interest" description="Disordered" evidence="8">
    <location>
        <begin position="19"/>
        <end position="45"/>
    </location>
</feature>
<keyword evidence="5 6" id="KW-0378">Hydrolase</keyword>
<dbReference type="GO" id="GO:0003723">
    <property type="term" value="F:RNA binding"/>
    <property type="evidence" value="ECO:0007669"/>
    <property type="project" value="UniProtKB-UniRule"/>
</dbReference>
<dbReference type="PANTHER" id="PTHR10954">
    <property type="entry name" value="RIBONUCLEASE H2 SUBUNIT A"/>
    <property type="match status" value="1"/>
</dbReference>